<dbReference type="RefSeq" id="WP_179170209.1">
    <property type="nucleotide sequence ID" value="NZ_CP058529.1"/>
</dbReference>
<evidence type="ECO:0000259" key="1">
    <source>
        <dbReference type="Pfam" id="PF26408"/>
    </source>
</evidence>
<organism evidence="2 3">
    <name type="scientific">Halorarum halophilum</name>
    <dbReference type="NCBI Taxonomy" id="2743090"/>
    <lineage>
        <taxon>Archaea</taxon>
        <taxon>Methanobacteriati</taxon>
        <taxon>Methanobacteriota</taxon>
        <taxon>Stenosarchaea group</taxon>
        <taxon>Halobacteria</taxon>
        <taxon>Halobacteriales</taxon>
        <taxon>Haloferacaceae</taxon>
        <taxon>Halorarum</taxon>
    </lineage>
</organism>
<dbReference type="GeneID" id="56030018"/>
<dbReference type="InterPro" id="IPR058419">
    <property type="entry name" value="DUF8106"/>
</dbReference>
<reference evidence="2 3" key="1">
    <citation type="submission" date="2020-07" db="EMBL/GenBank/DDBJ databases">
        <title>Gai3-2, isolated from salt lake.</title>
        <authorList>
            <person name="Cui H."/>
            <person name="Shi X."/>
        </authorList>
    </citation>
    <scope>NUCLEOTIDE SEQUENCE [LARGE SCALE GENOMIC DNA]</scope>
    <source>
        <strain evidence="2 3">Gai3-2</strain>
    </source>
</reference>
<evidence type="ECO:0000313" key="2">
    <source>
        <dbReference type="EMBL" id="QLG28635.1"/>
    </source>
</evidence>
<dbReference type="Proteomes" id="UP000509750">
    <property type="component" value="Chromosome"/>
</dbReference>
<sequence length="69" mass="7633">MTATTQRTDQNDGRRKTVLFCPECGYESPIAENWLETTTDAARVLVCPVCETIVDRRARGPPPAHAEAD</sequence>
<dbReference type="EMBL" id="CP058529">
    <property type="protein sequence ID" value="QLG28635.1"/>
    <property type="molecule type" value="Genomic_DNA"/>
</dbReference>
<dbReference type="KEGG" id="halg:HUG10_14255"/>
<feature type="domain" description="DUF8106" evidence="1">
    <location>
        <begin position="15"/>
        <end position="57"/>
    </location>
</feature>
<dbReference type="AlphaFoldDB" id="A0A7D5KMS6"/>
<dbReference type="InterPro" id="IPR024064">
    <property type="entry name" value="FdhE-like_sf"/>
</dbReference>
<protein>
    <recommendedName>
        <fullName evidence="1">DUF8106 domain-containing protein</fullName>
    </recommendedName>
</protein>
<dbReference type="Pfam" id="PF26408">
    <property type="entry name" value="DUF8106"/>
    <property type="match status" value="1"/>
</dbReference>
<proteinExistence type="predicted"/>
<gene>
    <name evidence="2" type="ORF">HUG10_14255</name>
</gene>
<evidence type="ECO:0000313" key="3">
    <source>
        <dbReference type="Proteomes" id="UP000509750"/>
    </source>
</evidence>
<accession>A0A7D5KMS6</accession>
<name>A0A7D5KMS6_9EURY</name>
<dbReference type="SUPFAM" id="SSF144020">
    <property type="entry name" value="FdhE-like"/>
    <property type="match status" value="1"/>
</dbReference>
<keyword evidence="3" id="KW-1185">Reference proteome</keyword>
<dbReference type="OrthoDB" id="209680at2157"/>